<evidence type="ECO:0000313" key="4">
    <source>
        <dbReference type="Proteomes" id="UP000422569"/>
    </source>
</evidence>
<dbReference type="RefSeq" id="WP_016918313.1">
    <property type="nucleotide sequence ID" value="NZ_CP044331.1"/>
</dbReference>
<dbReference type="InterPro" id="IPR023346">
    <property type="entry name" value="Lysozyme-like_dom_sf"/>
</dbReference>
<proteinExistence type="inferred from homology"/>
<comment type="similarity">
    <text evidence="1">Belongs to the virb1 family.</text>
</comment>
<gene>
    <name evidence="3" type="ORF">F7D14_10790</name>
</gene>
<evidence type="ECO:0000259" key="2">
    <source>
        <dbReference type="Pfam" id="PF01464"/>
    </source>
</evidence>
<sequence>MIRAARENAVPIAVLYAVALTETGQRGALKAYAMNIHGRPAFNATLEEALATFHAARRRGERLVDIGCMQVNYRYHGKQFASVEDMFDPTRNVDYAARFLTNLKRSEGSWTAAVARYHAGPGNAPAQRRYVCAVVRNMVASGFGAWTREALSFCRE</sequence>
<dbReference type="SUPFAM" id="SSF53955">
    <property type="entry name" value="Lysozyme-like"/>
    <property type="match status" value="1"/>
</dbReference>
<accession>A0A6B8M668</accession>
<feature type="domain" description="Transglycosylase SLT" evidence="2">
    <location>
        <begin position="3"/>
        <end position="129"/>
    </location>
</feature>
<dbReference type="InterPro" id="IPR008258">
    <property type="entry name" value="Transglycosylase_SLT_dom_1"/>
</dbReference>
<evidence type="ECO:0000256" key="1">
    <source>
        <dbReference type="ARBA" id="ARBA00009387"/>
    </source>
</evidence>
<name>A0A6B8M668_9HYPH</name>
<keyword evidence="4" id="KW-1185">Reference proteome</keyword>
<evidence type="ECO:0000313" key="3">
    <source>
        <dbReference type="EMBL" id="QGM97906.1"/>
    </source>
</evidence>
<dbReference type="Proteomes" id="UP000422569">
    <property type="component" value="Chromosome"/>
</dbReference>
<dbReference type="Gene3D" id="1.10.530.10">
    <property type="match status" value="1"/>
</dbReference>
<organism evidence="3 4">
    <name type="scientific">Methylocystis parvus</name>
    <dbReference type="NCBI Taxonomy" id="134"/>
    <lineage>
        <taxon>Bacteria</taxon>
        <taxon>Pseudomonadati</taxon>
        <taxon>Pseudomonadota</taxon>
        <taxon>Alphaproteobacteria</taxon>
        <taxon>Hyphomicrobiales</taxon>
        <taxon>Methylocystaceae</taxon>
        <taxon>Methylocystis</taxon>
    </lineage>
</organism>
<dbReference type="KEGG" id="mpar:F7D14_10790"/>
<dbReference type="EMBL" id="CP044331">
    <property type="protein sequence ID" value="QGM97906.1"/>
    <property type="molecule type" value="Genomic_DNA"/>
</dbReference>
<protein>
    <submittedName>
        <fullName evidence="3">Lytic transglycosylase domain-containing protein</fullName>
    </submittedName>
</protein>
<dbReference type="AlphaFoldDB" id="A0A6B8M668"/>
<dbReference type="Pfam" id="PF01464">
    <property type="entry name" value="SLT"/>
    <property type="match status" value="1"/>
</dbReference>
<reference evidence="3 4" key="1">
    <citation type="submission" date="2019-09" db="EMBL/GenBank/DDBJ databases">
        <title>Isolation and complete genome sequencing of Methylocystis species.</title>
        <authorList>
            <person name="Rumah B.L."/>
            <person name="Stead C.E."/>
            <person name="Stevens B.C."/>
            <person name="Minton N.P."/>
            <person name="Grosse-Honebrink A."/>
            <person name="Zhang Y."/>
        </authorList>
    </citation>
    <scope>NUCLEOTIDE SEQUENCE [LARGE SCALE GENOMIC DNA]</scope>
    <source>
        <strain evidence="3 4">BRCS2</strain>
    </source>
</reference>